<dbReference type="CDD" id="cd07563">
    <property type="entry name" value="Peptidase_S41_IRBP"/>
    <property type="match status" value="1"/>
</dbReference>
<feature type="domain" description="Tail specific protease" evidence="2">
    <location>
        <begin position="248"/>
        <end position="457"/>
    </location>
</feature>
<organism evidence="3 4">
    <name type="scientific">Occallatibacter riparius</name>
    <dbReference type="NCBI Taxonomy" id="1002689"/>
    <lineage>
        <taxon>Bacteria</taxon>
        <taxon>Pseudomonadati</taxon>
        <taxon>Acidobacteriota</taxon>
        <taxon>Terriglobia</taxon>
        <taxon>Terriglobales</taxon>
        <taxon>Acidobacteriaceae</taxon>
        <taxon>Occallatibacter</taxon>
    </lineage>
</organism>
<evidence type="ECO:0000256" key="1">
    <source>
        <dbReference type="SAM" id="Phobius"/>
    </source>
</evidence>
<dbReference type="KEGG" id="orp:MOP44_02090"/>
<name>A0A9J7BPV0_9BACT</name>
<keyword evidence="1" id="KW-0812">Transmembrane</keyword>
<gene>
    <name evidence="3" type="ORF">MOP44_02090</name>
</gene>
<keyword evidence="1" id="KW-0472">Membrane</keyword>
<reference evidence="3" key="1">
    <citation type="submission" date="2021-04" db="EMBL/GenBank/DDBJ databases">
        <title>Phylogenetic analysis of Acidobacteriaceae.</title>
        <authorList>
            <person name="Qiu L."/>
            <person name="Zhang Q."/>
        </authorList>
    </citation>
    <scope>NUCLEOTIDE SEQUENCE</scope>
    <source>
        <strain evidence="3">DSM 25168</strain>
    </source>
</reference>
<dbReference type="Proteomes" id="UP001059380">
    <property type="component" value="Chromosome"/>
</dbReference>
<proteinExistence type="predicted"/>
<dbReference type="Gene3D" id="3.90.226.10">
    <property type="entry name" value="2-enoyl-CoA Hydratase, Chain A, domain 1"/>
    <property type="match status" value="1"/>
</dbReference>
<accession>A0A9J7BPV0</accession>
<evidence type="ECO:0000259" key="2">
    <source>
        <dbReference type="SMART" id="SM00245"/>
    </source>
</evidence>
<dbReference type="InterPro" id="IPR029045">
    <property type="entry name" value="ClpP/crotonase-like_dom_sf"/>
</dbReference>
<feature type="transmembrane region" description="Helical" evidence="1">
    <location>
        <begin position="94"/>
        <end position="113"/>
    </location>
</feature>
<dbReference type="InterPro" id="IPR005151">
    <property type="entry name" value="Tail-specific_protease"/>
</dbReference>
<dbReference type="SMART" id="SM00245">
    <property type="entry name" value="TSPc"/>
    <property type="match status" value="1"/>
</dbReference>
<dbReference type="RefSeq" id="WP_260794242.1">
    <property type="nucleotide sequence ID" value="NZ_CP093313.1"/>
</dbReference>
<dbReference type="GO" id="GO:0008236">
    <property type="term" value="F:serine-type peptidase activity"/>
    <property type="evidence" value="ECO:0007669"/>
    <property type="project" value="InterPro"/>
</dbReference>
<dbReference type="Pfam" id="PF03572">
    <property type="entry name" value="Peptidase_S41"/>
    <property type="match status" value="1"/>
</dbReference>
<evidence type="ECO:0000313" key="4">
    <source>
        <dbReference type="Proteomes" id="UP001059380"/>
    </source>
</evidence>
<dbReference type="PANTHER" id="PTHR11261">
    <property type="entry name" value="INTERPHOTORECEPTOR RETINOID-BINDING PROTEIN"/>
    <property type="match status" value="1"/>
</dbReference>
<keyword evidence="4" id="KW-1185">Reference proteome</keyword>
<dbReference type="EMBL" id="CP093313">
    <property type="protein sequence ID" value="UWZ84736.1"/>
    <property type="molecule type" value="Genomic_DNA"/>
</dbReference>
<dbReference type="PANTHER" id="PTHR11261:SF3">
    <property type="entry name" value="RETINOL-BINDING PROTEIN 3"/>
    <property type="match status" value="1"/>
</dbReference>
<dbReference type="AlphaFoldDB" id="A0A9J7BPV0"/>
<keyword evidence="1" id="KW-1133">Transmembrane helix</keyword>
<protein>
    <submittedName>
        <fullName evidence="3">S41 family peptidase</fullName>
    </submittedName>
</protein>
<sequence length="476" mass="51742">MSEKIYSLLFRLFPARFRARWQEEALELFRDRAGYERGVGPRLRMWFDILCDFAVSLPLAYMREHEALDRAPVAARPAGPSFTMLDEKPIRSSAYLYGTLLSLAILAGIGFMAKHAGHFPIRADADSSGITIDPWATGAGGDGDGGSTLVLGNGEGTTHVTNPSTVRPISKVVHVADPAKVPFFDAAEKHRVLVGVAAVLKQRYPDAAAAQRLGKSLLGAESTLARTNDPDAFAAAVTRQLRADSRDMHFEVAYLREAAPAGATPTVNDAAYSASMRAANCMMAPSILPHKIGYLKLDWFPDPRVCGESLTSAMKTLSRADGLIIDLRENSGGSPEMVKFLAGWLFDRPTFVWNPRENSAAGMWTHSPMAESGLAGKPVWVLTSHQTYSAAEEFAYNLKMLHRATLVGETTAGATDVGIFHHIDDHFGIGLRESKVPNPYSSPDWAVHGVDPDIRVAADQALETVQRLASTNLARR</sequence>
<dbReference type="Gene3D" id="3.30.750.44">
    <property type="match status" value="1"/>
</dbReference>
<evidence type="ECO:0000313" key="3">
    <source>
        <dbReference type="EMBL" id="UWZ84736.1"/>
    </source>
</evidence>
<dbReference type="SUPFAM" id="SSF52096">
    <property type="entry name" value="ClpP/crotonase"/>
    <property type="match status" value="1"/>
</dbReference>
<dbReference type="GO" id="GO:0006508">
    <property type="term" value="P:proteolysis"/>
    <property type="evidence" value="ECO:0007669"/>
    <property type="project" value="InterPro"/>
</dbReference>